<name>A0A3P3W4I8_9FLAO</name>
<evidence type="ECO:0000256" key="2">
    <source>
        <dbReference type="SAM" id="Phobius"/>
    </source>
</evidence>
<dbReference type="GO" id="GO:0006355">
    <property type="term" value="P:regulation of DNA-templated transcription"/>
    <property type="evidence" value="ECO:0007669"/>
    <property type="project" value="InterPro"/>
</dbReference>
<dbReference type="SUPFAM" id="SSF46894">
    <property type="entry name" value="C-terminal effector domain of the bipartite response regulators"/>
    <property type="match status" value="1"/>
</dbReference>
<feature type="coiled-coil region" evidence="1">
    <location>
        <begin position="458"/>
        <end position="489"/>
    </location>
</feature>
<dbReference type="SMART" id="SM00421">
    <property type="entry name" value="HTH_LUXR"/>
    <property type="match status" value="1"/>
</dbReference>
<proteinExistence type="predicted"/>
<dbReference type="Proteomes" id="UP000271937">
    <property type="component" value="Unassembled WGS sequence"/>
</dbReference>
<dbReference type="InterPro" id="IPR019734">
    <property type="entry name" value="TPR_rpt"/>
</dbReference>
<dbReference type="Gene3D" id="1.10.10.10">
    <property type="entry name" value="Winged helix-like DNA-binding domain superfamily/Winged helix DNA-binding domain"/>
    <property type="match status" value="1"/>
</dbReference>
<feature type="coiled-coil region" evidence="1">
    <location>
        <begin position="395"/>
        <end position="422"/>
    </location>
</feature>
<evidence type="ECO:0000259" key="3">
    <source>
        <dbReference type="PROSITE" id="PS00622"/>
    </source>
</evidence>
<dbReference type="Gene3D" id="1.25.40.10">
    <property type="entry name" value="Tetratricopeptide repeat domain"/>
    <property type="match status" value="2"/>
</dbReference>
<dbReference type="AlphaFoldDB" id="A0A3P3W4I8"/>
<protein>
    <recommendedName>
        <fullName evidence="3">HTH luxR-type domain-containing protein</fullName>
    </recommendedName>
</protein>
<dbReference type="EMBL" id="RQVR01000033">
    <property type="protein sequence ID" value="RRJ87723.1"/>
    <property type="molecule type" value="Genomic_DNA"/>
</dbReference>
<keyword evidence="2" id="KW-0472">Membrane</keyword>
<dbReference type="SMART" id="SM00028">
    <property type="entry name" value="TPR"/>
    <property type="match status" value="5"/>
</dbReference>
<evidence type="ECO:0000313" key="4">
    <source>
        <dbReference type="EMBL" id="RRJ87723.1"/>
    </source>
</evidence>
<dbReference type="InterPro" id="IPR000792">
    <property type="entry name" value="Tscrpt_reg_LuxR_C"/>
</dbReference>
<gene>
    <name evidence="4" type="ORF">EG849_15195</name>
</gene>
<keyword evidence="1" id="KW-0175">Coiled coil</keyword>
<feature type="transmembrane region" description="Helical" evidence="2">
    <location>
        <begin position="423"/>
        <end position="444"/>
    </location>
</feature>
<dbReference type="GO" id="GO:0003677">
    <property type="term" value="F:DNA binding"/>
    <property type="evidence" value="ECO:0007669"/>
    <property type="project" value="InterPro"/>
</dbReference>
<dbReference type="PANTHER" id="PTHR10098">
    <property type="entry name" value="RAPSYN-RELATED"/>
    <property type="match status" value="1"/>
</dbReference>
<evidence type="ECO:0000256" key="1">
    <source>
        <dbReference type="SAM" id="Coils"/>
    </source>
</evidence>
<dbReference type="Pfam" id="PF13424">
    <property type="entry name" value="TPR_12"/>
    <property type="match status" value="1"/>
</dbReference>
<dbReference type="InterPro" id="IPR016032">
    <property type="entry name" value="Sig_transdc_resp-reg_C-effctor"/>
</dbReference>
<keyword evidence="2" id="KW-0812">Transmembrane</keyword>
<dbReference type="SUPFAM" id="SSF48452">
    <property type="entry name" value="TPR-like"/>
    <property type="match status" value="2"/>
</dbReference>
<organism evidence="4 5">
    <name type="scientific">Flavobacterium macacae</name>
    <dbReference type="NCBI Taxonomy" id="2488993"/>
    <lineage>
        <taxon>Bacteria</taxon>
        <taxon>Pseudomonadati</taxon>
        <taxon>Bacteroidota</taxon>
        <taxon>Flavobacteriia</taxon>
        <taxon>Flavobacteriales</taxon>
        <taxon>Flavobacteriaceae</taxon>
        <taxon>Flavobacterium</taxon>
    </lineage>
</organism>
<accession>A0A3P3W4I8</accession>
<sequence>MGLNTTMLKKILFLLIPFCTFSQSKNFDAVAAQKNVTRLLFTKPDSAKVYLKQLIANKETLSDTMVAKTYNNFGIYYNIVGNSDSSRFYYRKAIVRYSNHPLNKAGSIINLAGSYRNSGDYQVSLKYLEEALAIYEQFNNQRGKGIVYGEMASNYTYMLEYETSIKYLMKGIAILSKTNEKRNLAVQKQKLANLYLKMENFSFAKDLYEESLAGMKAVKDMKNYYLTLINYGDCLMYLGQFAKAKVVILESVQGLETINNKELLYLGYAKLGKIFKAQKDSRSALQYYKKAFDGLATLNSFRFMQIGTEYVNLLNELKKYQEALTIVKLVEKRNNDNFNAEDQLYFYQASAETFKHTNIEKKGIESLQKAMTIQDSLVKLDKETATKEIQAKFQVGAHQQKNQQLSQENTHLEQTVNNSNLKFLIIGFGLLVFFIGGVCVYRKISKENKAEKSKRKEVESTQRSLKMKNEKNKELLEELRKTIDHRQQELTSTTLQLASMQDQINSIIENEDFNGTENMSVKKSLLQLVKNKDYWEDFGSKFNQLHPEFKKKLKQDFSMLTKNDIQFCGLLKLGLSNKEIASILQISHESVITRKYRMKKKMAIEKDSDFDFIIDNL</sequence>
<dbReference type="InterPro" id="IPR036388">
    <property type="entry name" value="WH-like_DNA-bd_sf"/>
</dbReference>
<dbReference type="InterPro" id="IPR011990">
    <property type="entry name" value="TPR-like_helical_dom_sf"/>
</dbReference>
<keyword evidence="5" id="KW-1185">Reference proteome</keyword>
<dbReference type="Pfam" id="PF00196">
    <property type="entry name" value="GerE"/>
    <property type="match status" value="1"/>
</dbReference>
<evidence type="ECO:0000313" key="5">
    <source>
        <dbReference type="Proteomes" id="UP000271937"/>
    </source>
</evidence>
<comment type="caution">
    <text evidence="4">The sequence shown here is derived from an EMBL/GenBank/DDBJ whole genome shotgun (WGS) entry which is preliminary data.</text>
</comment>
<feature type="domain" description="HTH luxR-type" evidence="3">
    <location>
        <begin position="574"/>
        <end position="601"/>
    </location>
</feature>
<keyword evidence="2" id="KW-1133">Transmembrane helix</keyword>
<dbReference type="PROSITE" id="PS00622">
    <property type="entry name" value="HTH_LUXR_1"/>
    <property type="match status" value="1"/>
</dbReference>
<reference evidence="4 5" key="1">
    <citation type="submission" date="2018-11" db="EMBL/GenBank/DDBJ databases">
        <title>Flavobacterium sp. nov., YIM 102600 draft genome.</title>
        <authorList>
            <person name="Li G."/>
            <person name="Jiang Y."/>
        </authorList>
    </citation>
    <scope>NUCLEOTIDE SEQUENCE [LARGE SCALE GENOMIC DNA]</scope>
    <source>
        <strain evidence="4 5">YIM 102600</strain>
    </source>
</reference>